<feature type="compositionally biased region" description="Polar residues" evidence="1">
    <location>
        <begin position="260"/>
        <end position="280"/>
    </location>
</feature>
<proteinExistence type="predicted"/>
<organism evidence="2">
    <name type="scientific">Bigelowiella natans</name>
    <name type="common">Pedinomonas minutissima</name>
    <name type="synonym">Chlorarachnion sp. (strain CCMP621)</name>
    <dbReference type="NCBI Taxonomy" id="227086"/>
    <lineage>
        <taxon>Eukaryota</taxon>
        <taxon>Sar</taxon>
        <taxon>Rhizaria</taxon>
        <taxon>Cercozoa</taxon>
        <taxon>Chlorarachniophyceae</taxon>
        <taxon>Bigelowiella</taxon>
    </lineage>
</organism>
<name>A0A7S2KMK4_BIGNA</name>
<feature type="region of interest" description="Disordered" evidence="1">
    <location>
        <begin position="1"/>
        <end position="33"/>
    </location>
</feature>
<feature type="compositionally biased region" description="Polar residues" evidence="1">
    <location>
        <begin position="21"/>
        <end position="30"/>
    </location>
</feature>
<dbReference type="EMBL" id="HBHA01001983">
    <property type="protein sequence ID" value="CAD9581341.1"/>
    <property type="molecule type" value="Transcribed_RNA"/>
</dbReference>
<accession>A0A7S2KMK4</accession>
<gene>
    <name evidence="2" type="ORF">BIGN1055_LOCUS1270</name>
</gene>
<feature type="region of interest" description="Disordered" evidence="1">
    <location>
        <begin position="219"/>
        <end position="303"/>
    </location>
</feature>
<evidence type="ECO:0000256" key="1">
    <source>
        <dbReference type="SAM" id="MobiDB-lite"/>
    </source>
</evidence>
<protein>
    <submittedName>
        <fullName evidence="2">Uncharacterized protein</fullName>
    </submittedName>
</protein>
<sequence>MSDLLPQAAKVRSRSAGAPQHRSSFPSSRLGSRKVAMSPRISELKLHGRHLRQDSKVMQHLKSMVKGRGVEMNLLKSTAKTLLAQYDDQNDAFRGQEIVEWCLSGNASLMHSSIKTESDRLQFLMIQTLVSRDDKKNETNLNDDESDLEARLLELRVYVLFNLLLQHEYIWPKHGFDSAKSKGNPMVIGFDPLVKYRFTSLTKANLAHRQSRGMFSMFGSASRSNSVHGERLSHHQKMPHGERPSKKGVWDETAPYQVTPRDSMSTPRFSEISQTESGDSTELKSSRVGKARSDSFVGKSSVN</sequence>
<evidence type="ECO:0000313" key="2">
    <source>
        <dbReference type="EMBL" id="CAD9581341.1"/>
    </source>
</evidence>
<feature type="compositionally biased region" description="Basic and acidic residues" evidence="1">
    <location>
        <begin position="228"/>
        <end position="250"/>
    </location>
</feature>
<dbReference type="AlphaFoldDB" id="A0A7S2KMK4"/>
<reference evidence="2" key="1">
    <citation type="submission" date="2021-01" db="EMBL/GenBank/DDBJ databases">
        <authorList>
            <person name="Corre E."/>
            <person name="Pelletier E."/>
            <person name="Niang G."/>
            <person name="Scheremetjew M."/>
            <person name="Finn R."/>
            <person name="Kale V."/>
            <person name="Holt S."/>
            <person name="Cochrane G."/>
            <person name="Meng A."/>
            <person name="Brown T."/>
            <person name="Cohen L."/>
        </authorList>
    </citation>
    <scope>NUCLEOTIDE SEQUENCE</scope>
    <source>
        <strain evidence="2">CCMP1258.1</strain>
    </source>
</reference>